<keyword evidence="4 6" id="KW-1133">Transmembrane helix</keyword>
<comment type="caution">
    <text evidence="8">The sequence shown here is derived from an EMBL/GenBank/DDBJ whole genome shotgun (WGS) entry which is preliminary data.</text>
</comment>
<evidence type="ECO:0000256" key="2">
    <source>
        <dbReference type="ARBA" id="ARBA00022475"/>
    </source>
</evidence>
<accession>A0A369BK62</accession>
<reference evidence="8 9" key="1">
    <citation type="submission" date="2018-07" db="EMBL/GenBank/DDBJ databases">
        <title>Genomic Encyclopedia of Type Strains, Phase IV (KMG-IV): sequencing the most valuable type-strain genomes for metagenomic binning, comparative biology and taxonomic classification.</title>
        <authorList>
            <person name="Goeker M."/>
        </authorList>
    </citation>
    <scope>NUCLEOTIDE SEQUENCE [LARGE SCALE GENOMIC DNA]</scope>
    <source>
        <strain evidence="8 9">DSM 26407</strain>
    </source>
</reference>
<evidence type="ECO:0000256" key="3">
    <source>
        <dbReference type="ARBA" id="ARBA00022692"/>
    </source>
</evidence>
<keyword evidence="5 6" id="KW-0472">Membrane</keyword>
<dbReference type="Gene3D" id="1.20.81.30">
    <property type="entry name" value="Type II secretion system (T2SS), domain F"/>
    <property type="match status" value="1"/>
</dbReference>
<dbReference type="InterPro" id="IPR018076">
    <property type="entry name" value="T2SS_GspF_dom"/>
</dbReference>
<dbReference type="PANTHER" id="PTHR35007:SF1">
    <property type="entry name" value="PILUS ASSEMBLY PROTEIN"/>
    <property type="match status" value="1"/>
</dbReference>
<dbReference type="AlphaFoldDB" id="A0A369BK62"/>
<feature type="transmembrane region" description="Helical" evidence="6">
    <location>
        <begin position="66"/>
        <end position="85"/>
    </location>
</feature>
<evidence type="ECO:0000256" key="1">
    <source>
        <dbReference type="ARBA" id="ARBA00004651"/>
    </source>
</evidence>
<keyword evidence="3 6" id="KW-0812">Transmembrane</keyword>
<dbReference type="Pfam" id="PF00482">
    <property type="entry name" value="T2SSF"/>
    <property type="match status" value="1"/>
</dbReference>
<evidence type="ECO:0000256" key="4">
    <source>
        <dbReference type="ARBA" id="ARBA00022989"/>
    </source>
</evidence>
<feature type="transmembrane region" description="Helical" evidence="6">
    <location>
        <begin position="91"/>
        <end position="109"/>
    </location>
</feature>
<keyword evidence="2" id="KW-1003">Cell membrane</keyword>
<evidence type="ECO:0000313" key="9">
    <source>
        <dbReference type="Proteomes" id="UP000252707"/>
    </source>
</evidence>
<dbReference type="Proteomes" id="UP000252707">
    <property type="component" value="Unassembled WGS sequence"/>
</dbReference>
<feature type="domain" description="Type II secretion system protein GspF" evidence="7">
    <location>
        <begin position="124"/>
        <end position="249"/>
    </location>
</feature>
<protein>
    <submittedName>
        <fullName evidence="8">Type II secretion system protein F (GspF)</fullName>
    </submittedName>
</protein>
<dbReference type="InterPro" id="IPR042094">
    <property type="entry name" value="T2SS_GspF_sf"/>
</dbReference>
<name>A0A369BK62_9GAMM</name>
<feature type="transmembrane region" description="Helical" evidence="6">
    <location>
        <begin position="264"/>
        <end position="284"/>
    </location>
</feature>
<evidence type="ECO:0000256" key="5">
    <source>
        <dbReference type="ARBA" id="ARBA00023136"/>
    </source>
</evidence>
<proteinExistence type="predicted"/>
<feature type="transmembrane region" description="Helical" evidence="6">
    <location>
        <begin position="233"/>
        <end position="252"/>
    </location>
</feature>
<gene>
    <name evidence="8" type="ORF">DFQ59_12020</name>
</gene>
<dbReference type="EMBL" id="QPJY01000020">
    <property type="protein sequence ID" value="RCX21979.1"/>
    <property type="molecule type" value="Genomic_DNA"/>
</dbReference>
<dbReference type="PANTHER" id="PTHR35007">
    <property type="entry name" value="INTEGRAL MEMBRANE PROTEIN-RELATED"/>
    <property type="match status" value="1"/>
</dbReference>
<dbReference type="GO" id="GO:0005886">
    <property type="term" value="C:plasma membrane"/>
    <property type="evidence" value="ECO:0007669"/>
    <property type="project" value="UniProtKB-SubCell"/>
</dbReference>
<evidence type="ECO:0000313" key="8">
    <source>
        <dbReference type="EMBL" id="RCX21979.1"/>
    </source>
</evidence>
<keyword evidence="9" id="KW-1185">Reference proteome</keyword>
<evidence type="ECO:0000259" key="7">
    <source>
        <dbReference type="Pfam" id="PF00482"/>
    </source>
</evidence>
<sequence>MTSNRTGSAAMAEAHASVLLGAVTGLALFMLLRRYIGGGVQFYRRRFMEQVGTGLRHSFIRLDPRYLFLLNTAAAALAGGAVYLWAGPLLVPLAVAAVAAAPYPVISILHRRRVKRCIQQLPDALRSIASALRAGTSLGRALEQTVRQQAPPITQELAVVLSEYRMGRSLEGSLGGLQARLDRPEIALLSSALVVASGVGGNLADTLDSLADSIEEKLNMEGKIRSLTAMGRMQGWVVGILPLLVCAWLFLHDPLSMRPLITEPLGWGLLGMVTLMMALAVAMIRKIVNIDV</sequence>
<feature type="transmembrane region" description="Helical" evidence="6">
    <location>
        <begin position="14"/>
        <end position="36"/>
    </location>
</feature>
<dbReference type="OrthoDB" id="5611741at2"/>
<organism evidence="8 9">
    <name type="scientific">Thioalbus denitrificans</name>
    <dbReference type="NCBI Taxonomy" id="547122"/>
    <lineage>
        <taxon>Bacteria</taxon>
        <taxon>Pseudomonadati</taxon>
        <taxon>Pseudomonadota</taxon>
        <taxon>Gammaproteobacteria</taxon>
        <taxon>Chromatiales</taxon>
        <taxon>Ectothiorhodospiraceae</taxon>
        <taxon>Thioalbus</taxon>
    </lineage>
</organism>
<evidence type="ECO:0000256" key="6">
    <source>
        <dbReference type="SAM" id="Phobius"/>
    </source>
</evidence>
<comment type="subcellular location">
    <subcellularLocation>
        <location evidence="1">Cell membrane</location>
        <topology evidence="1">Multi-pass membrane protein</topology>
    </subcellularLocation>
</comment>